<proteinExistence type="predicted"/>
<protein>
    <recommendedName>
        <fullName evidence="2">X-Tfes XVIPCD domain-containing protein</fullName>
    </recommendedName>
</protein>
<evidence type="ECO:0000313" key="4">
    <source>
        <dbReference type="Proteomes" id="UP001302072"/>
    </source>
</evidence>
<keyword evidence="4" id="KW-1185">Reference proteome</keyword>
<name>A0ABY9YV36_9GAMM</name>
<dbReference type="RefSeq" id="WP_311193619.1">
    <property type="nucleotide sequence ID" value="NZ_CP115541.1"/>
</dbReference>
<evidence type="ECO:0000256" key="1">
    <source>
        <dbReference type="SAM" id="MobiDB-lite"/>
    </source>
</evidence>
<evidence type="ECO:0000259" key="2">
    <source>
        <dbReference type="Pfam" id="PF20410"/>
    </source>
</evidence>
<dbReference type="Pfam" id="PF20410">
    <property type="entry name" value="X-Tfes_XVIPCD"/>
    <property type="match status" value="1"/>
</dbReference>
<dbReference type="InterPro" id="IPR046519">
    <property type="entry name" value="X-Tfes_XVIPCD"/>
</dbReference>
<reference evidence="3 4" key="1">
    <citation type="submission" date="2022-12" db="EMBL/GenBank/DDBJ databases">
        <title>Two new species, Stenotrophomonas aracearum and Stenotrophomonas oahuensis, isolated from Anthurium (Araceae family) in Hawaii.</title>
        <authorList>
            <person name="Chunag S.C."/>
            <person name="Dobhal S."/>
            <person name="Alvarez A."/>
            <person name="Arif M."/>
        </authorList>
    </citation>
    <scope>NUCLEOTIDE SEQUENCE [LARGE SCALE GENOMIC DNA]</scope>
    <source>
        <strain evidence="3 4">A5586</strain>
    </source>
</reference>
<sequence length="125" mass="13891">MSKHPKSAPPSPDDLPLEPMSPALPQHPDHAMYKQIRQHVTKLDKDHGRTFDDVSERLTSSLLALAKANCLTRVDHVVLSNPTDEYPTAHNVFVVEGDLDNPGHRRASMETIVAVTPPSEDEEPR</sequence>
<organism evidence="3 4">
    <name type="scientific">Stenotrophomonas oahuensis</name>
    <dbReference type="NCBI Taxonomy" id="3003271"/>
    <lineage>
        <taxon>Bacteria</taxon>
        <taxon>Pseudomonadati</taxon>
        <taxon>Pseudomonadota</taxon>
        <taxon>Gammaproteobacteria</taxon>
        <taxon>Lysobacterales</taxon>
        <taxon>Lysobacteraceae</taxon>
        <taxon>Stenotrophomonas</taxon>
    </lineage>
</organism>
<dbReference type="Proteomes" id="UP001302072">
    <property type="component" value="Chromosome"/>
</dbReference>
<feature type="domain" description="X-Tfes XVIPCD" evidence="2">
    <location>
        <begin position="25"/>
        <end position="121"/>
    </location>
</feature>
<feature type="region of interest" description="Disordered" evidence="1">
    <location>
        <begin position="1"/>
        <end position="28"/>
    </location>
</feature>
<dbReference type="EMBL" id="CP115541">
    <property type="protein sequence ID" value="WNH54528.1"/>
    <property type="molecule type" value="Genomic_DNA"/>
</dbReference>
<accession>A0ABY9YV36</accession>
<gene>
    <name evidence="3" type="ORF">PDM29_09715</name>
</gene>
<evidence type="ECO:0000313" key="3">
    <source>
        <dbReference type="EMBL" id="WNH54528.1"/>
    </source>
</evidence>